<keyword evidence="4" id="KW-1185">Reference proteome</keyword>
<dbReference type="Gene3D" id="2.60.40.10">
    <property type="entry name" value="Immunoglobulins"/>
    <property type="match status" value="1"/>
</dbReference>
<keyword evidence="1" id="KW-1133">Transmembrane helix</keyword>
<dbReference type="InterPro" id="IPR013783">
    <property type="entry name" value="Ig-like_fold"/>
</dbReference>
<sequence length="435" mass="42687">GSFVFSTQVESDATYAVTVHTQPGNPTQTCTVANGSGTVSSTDITHVEVTCSTNTYTVGGTLSGLSGSGLVLRNNGGDDLALGGNGSFVFSTQVESDATYAVTVHTQPGNPTQTCTVANGSGTVSSADITHVEVTCSTNTYTVGGTLSGLSGSGLVLRNNGGDDLGLGSNGSFVFSAPVASGATYAVTVHTQPGSPTQTCTVANGSGTVSSADITHVEVTCSTNTYTVGGTLSGLSGSGLVLRNNGGDDLGLGSNGSFVFSAPVASGATYAVTVHTQPGSPAQTCTVANGSGTVTTANISTVAVSCSNDPIAPSAPRNVRFTPSGSDLVVAWDAPASDGGRPITGYTVTLAPGGRSCSVTGNPPPTRCTISQLTPGQYSVAVSASNAVGSGTAATATGVFAPSTPVTIPATSTWALMALMLATLGLAGAVLARRS</sequence>
<feature type="domain" description="Fibronectin type-III" evidence="2">
    <location>
        <begin position="312"/>
        <end position="411"/>
    </location>
</feature>
<name>A0ABT0GFZ6_9GAMM</name>
<evidence type="ECO:0000259" key="2">
    <source>
        <dbReference type="PROSITE" id="PS50853"/>
    </source>
</evidence>
<evidence type="ECO:0000256" key="1">
    <source>
        <dbReference type="SAM" id="Phobius"/>
    </source>
</evidence>
<keyword evidence="1" id="KW-0812">Transmembrane</keyword>
<dbReference type="SUPFAM" id="SSF49265">
    <property type="entry name" value="Fibronectin type III"/>
    <property type="match status" value="1"/>
</dbReference>
<protein>
    <submittedName>
        <fullName evidence="3">Fibronectin type III domain-containing protein</fullName>
    </submittedName>
</protein>
<dbReference type="RefSeq" id="WP_248207034.1">
    <property type="nucleotide sequence ID" value="NZ_JALNMH010000005.1"/>
</dbReference>
<dbReference type="EMBL" id="JALNMH010000005">
    <property type="protein sequence ID" value="MCK7593461.1"/>
    <property type="molecule type" value="Genomic_DNA"/>
</dbReference>
<feature type="non-terminal residue" evidence="3">
    <location>
        <position position="1"/>
    </location>
</feature>
<proteinExistence type="predicted"/>
<dbReference type="PROSITE" id="PS50853">
    <property type="entry name" value="FN3"/>
    <property type="match status" value="1"/>
</dbReference>
<gene>
    <name evidence="3" type="ORF">M0G41_07250</name>
</gene>
<accession>A0ABT0GFZ6</accession>
<dbReference type="SMART" id="SM00060">
    <property type="entry name" value="FN3"/>
    <property type="match status" value="1"/>
</dbReference>
<keyword evidence="1" id="KW-0472">Membrane</keyword>
<evidence type="ECO:0000313" key="3">
    <source>
        <dbReference type="EMBL" id="MCK7593461.1"/>
    </source>
</evidence>
<reference evidence="3" key="1">
    <citation type="submission" date="2022-04" db="EMBL/GenBank/DDBJ databases">
        <title>Lysobacter sp. CAU 1642 isolated from sea sand.</title>
        <authorList>
            <person name="Kim W."/>
        </authorList>
    </citation>
    <scope>NUCLEOTIDE SEQUENCE</scope>
    <source>
        <strain evidence="3">CAU 1642</strain>
    </source>
</reference>
<feature type="transmembrane region" description="Helical" evidence="1">
    <location>
        <begin position="414"/>
        <end position="432"/>
    </location>
</feature>
<dbReference type="Pfam" id="PF00041">
    <property type="entry name" value="fn3"/>
    <property type="match status" value="1"/>
</dbReference>
<comment type="caution">
    <text evidence="3">The sequence shown here is derived from an EMBL/GenBank/DDBJ whole genome shotgun (WGS) entry which is preliminary data.</text>
</comment>
<organism evidence="3 4">
    <name type="scientific">Pseudomarimonas salicorniae</name>
    <dbReference type="NCBI Taxonomy" id="2933270"/>
    <lineage>
        <taxon>Bacteria</taxon>
        <taxon>Pseudomonadati</taxon>
        <taxon>Pseudomonadota</taxon>
        <taxon>Gammaproteobacteria</taxon>
        <taxon>Lysobacterales</taxon>
        <taxon>Lysobacteraceae</taxon>
        <taxon>Pseudomarimonas</taxon>
    </lineage>
</organism>
<dbReference type="InterPro" id="IPR003961">
    <property type="entry name" value="FN3_dom"/>
</dbReference>
<dbReference type="CDD" id="cd00063">
    <property type="entry name" value="FN3"/>
    <property type="match status" value="1"/>
</dbReference>
<dbReference type="InterPro" id="IPR036116">
    <property type="entry name" value="FN3_sf"/>
</dbReference>
<evidence type="ECO:0000313" key="4">
    <source>
        <dbReference type="Proteomes" id="UP001431449"/>
    </source>
</evidence>
<dbReference type="Proteomes" id="UP001431449">
    <property type="component" value="Unassembled WGS sequence"/>
</dbReference>